<evidence type="ECO:0000256" key="3">
    <source>
        <dbReference type="SAM" id="SignalP"/>
    </source>
</evidence>
<evidence type="ECO:0000313" key="4">
    <source>
        <dbReference type="EMBL" id="XAN06322.1"/>
    </source>
</evidence>
<proteinExistence type="inferred from homology"/>
<keyword evidence="2 3" id="KW-0732">Signal</keyword>
<sequence>MTVLRSLRTKSILAAAAAGLMFLSACGESASAPSSGSGASGEGKTTIVFAAVPSEESTSLQAEYETIIKLIEKDTGKKVEFQNATDYAAVIEGQRAGKIDIAAYGPFSYKIAKDGGVPVEPLASLVDAPDEKPGYFSIGWVKSDNTEITSIEAMKGKKICFVDKASTSGYLYPSAGLLGANINPETDITPVMAGGHDASLLSIKSGQCDAGFAYEEMQTQMVAKGQLADGEVKEIWRSEQIMGSPFAMNTETLDSDTQDKLRAMVEKANKPDLVAAGICTDEASCNLPEEKEWGMVKVTDADYDGVRKVCDLTKAEACNKA</sequence>
<comment type="similarity">
    <text evidence="1">Belongs to the phosphate/phosphite/phosphonate binding protein family.</text>
</comment>
<dbReference type="Gene3D" id="3.40.190.10">
    <property type="entry name" value="Periplasmic binding protein-like II"/>
    <property type="match status" value="2"/>
</dbReference>
<feature type="chain" id="PRO_5046371162" evidence="3">
    <location>
        <begin position="28"/>
        <end position="321"/>
    </location>
</feature>
<feature type="signal peptide" evidence="3">
    <location>
        <begin position="1"/>
        <end position="27"/>
    </location>
</feature>
<reference evidence="4 5" key="1">
    <citation type="submission" date="2024-04" db="EMBL/GenBank/DDBJ databases">
        <title>Isolation of an actinomycete strain from pig manure.</title>
        <authorList>
            <person name="Gong T."/>
            <person name="Yu Z."/>
            <person name="An M."/>
            <person name="Wei C."/>
            <person name="Yang W."/>
            <person name="Liu L."/>
        </authorList>
    </citation>
    <scope>NUCLEOTIDE SEQUENCE [LARGE SCALE GENOMIC DNA]</scope>
    <source>
        <strain evidence="4 5">ZF39</strain>
    </source>
</reference>
<dbReference type="NCBIfam" id="TIGR01098">
    <property type="entry name" value="3A0109s03R"/>
    <property type="match status" value="1"/>
</dbReference>
<gene>
    <name evidence="4" type="ORF">AADG42_03045</name>
</gene>
<dbReference type="PROSITE" id="PS51257">
    <property type="entry name" value="PROKAR_LIPOPROTEIN"/>
    <property type="match status" value="1"/>
</dbReference>
<dbReference type="EMBL" id="CP154795">
    <property type="protein sequence ID" value="XAN06322.1"/>
    <property type="molecule type" value="Genomic_DNA"/>
</dbReference>
<protein>
    <submittedName>
        <fullName evidence="4">Phosphate/phosphite/phosphonate ABC transporter substrate-binding protein</fullName>
    </submittedName>
</protein>
<dbReference type="PANTHER" id="PTHR35841:SF1">
    <property type="entry name" value="PHOSPHONATES-BINDING PERIPLASMIC PROTEIN"/>
    <property type="match status" value="1"/>
</dbReference>
<dbReference type="InterPro" id="IPR005770">
    <property type="entry name" value="PhnD"/>
</dbReference>
<dbReference type="RefSeq" id="WP_425307756.1">
    <property type="nucleotide sequence ID" value="NZ_CP154795.1"/>
</dbReference>
<keyword evidence="5" id="KW-1185">Reference proteome</keyword>
<dbReference type="SUPFAM" id="SSF53850">
    <property type="entry name" value="Periplasmic binding protein-like II"/>
    <property type="match status" value="1"/>
</dbReference>
<name>A0ABZ3FJX4_9ACTN</name>
<evidence type="ECO:0000313" key="5">
    <source>
        <dbReference type="Proteomes" id="UP001442841"/>
    </source>
</evidence>
<organism evidence="4 5">
    <name type="scientific">Ammonicoccus fulvus</name>
    <dbReference type="NCBI Taxonomy" id="3138240"/>
    <lineage>
        <taxon>Bacteria</taxon>
        <taxon>Bacillati</taxon>
        <taxon>Actinomycetota</taxon>
        <taxon>Actinomycetes</taxon>
        <taxon>Propionibacteriales</taxon>
        <taxon>Propionibacteriaceae</taxon>
        <taxon>Ammonicoccus</taxon>
    </lineage>
</organism>
<dbReference type="CDD" id="cd01071">
    <property type="entry name" value="PBP2_PhnD_like"/>
    <property type="match status" value="1"/>
</dbReference>
<dbReference type="PANTHER" id="PTHR35841">
    <property type="entry name" value="PHOSPHONATES-BINDING PERIPLASMIC PROTEIN"/>
    <property type="match status" value="1"/>
</dbReference>
<evidence type="ECO:0000256" key="1">
    <source>
        <dbReference type="ARBA" id="ARBA00007162"/>
    </source>
</evidence>
<accession>A0ABZ3FJX4</accession>
<evidence type="ECO:0000256" key="2">
    <source>
        <dbReference type="ARBA" id="ARBA00022729"/>
    </source>
</evidence>
<dbReference type="Pfam" id="PF12974">
    <property type="entry name" value="Phosphonate-bd"/>
    <property type="match status" value="1"/>
</dbReference>
<dbReference type="Proteomes" id="UP001442841">
    <property type="component" value="Chromosome"/>
</dbReference>